<evidence type="ECO:0000313" key="6">
    <source>
        <dbReference type="EMBL" id="MBE3607856.1"/>
    </source>
</evidence>
<dbReference type="Pfam" id="PF12838">
    <property type="entry name" value="Fer4_7"/>
    <property type="match status" value="1"/>
</dbReference>
<organism evidence="6 7">
    <name type="scientific">Campylobacter californiensis</name>
    <dbReference type="NCBI Taxonomy" id="1032243"/>
    <lineage>
        <taxon>Bacteria</taxon>
        <taxon>Pseudomonadati</taxon>
        <taxon>Campylobacterota</taxon>
        <taxon>Epsilonproteobacteria</taxon>
        <taxon>Campylobacterales</taxon>
        <taxon>Campylobacteraceae</taxon>
        <taxon>Campylobacter</taxon>
    </lineage>
</organism>
<dbReference type="Pfam" id="PF13237">
    <property type="entry name" value="Fer4_10"/>
    <property type="match status" value="1"/>
</dbReference>
<evidence type="ECO:0000259" key="5">
    <source>
        <dbReference type="PROSITE" id="PS51379"/>
    </source>
</evidence>
<reference evidence="6 7" key="1">
    <citation type="submission" date="2015-08" db="EMBL/GenBank/DDBJ databases">
        <title>Comparative genomics of the Campylobacter concisus group.</title>
        <authorList>
            <person name="Yee E."/>
            <person name="Chapman M.H."/>
            <person name="Huynh S."/>
            <person name="Bono J.L."/>
            <person name="On S.L."/>
            <person name="St Leger J."/>
            <person name="Foster G."/>
            <person name="Parker C.T."/>
            <person name="Miller W.G."/>
        </authorList>
    </citation>
    <scope>NUCLEOTIDE SEQUENCE [LARGE SCALE GENOMIC DNA]</scope>
    <source>
        <strain evidence="6 7">RM9337</strain>
    </source>
</reference>
<accession>A0AAW3ZX99</accession>
<name>A0AAW3ZX99_9BACT</name>
<feature type="domain" description="4Fe-4S ferredoxin-type" evidence="5">
    <location>
        <begin position="229"/>
        <end position="258"/>
    </location>
</feature>
<gene>
    <name evidence="6" type="ORF">CCAL9337_03810</name>
</gene>
<keyword evidence="3" id="KW-0408">Iron</keyword>
<proteinExistence type="predicted"/>
<dbReference type="GO" id="GO:0051539">
    <property type="term" value="F:4 iron, 4 sulfur cluster binding"/>
    <property type="evidence" value="ECO:0007669"/>
    <property type="project" value="UniProtKB-KW"/>
</dbReference>
<evidence type="ECO:0000256" key="4">
    <source>
        <dbReference type="ARBA" id="ARBA00023014"/>
    </source>
</evidence>
<dbReference type="PANTHER" id="PTHR24960">
    <property type="entry name" value="PHOTOSYSTEM I IRON-SULFUR CENTER-RELATED"/>
    <property type="match status" value="1"/>
</dbReference>
<keyword evidence="4" id="KW-0411">Iron-sulfur</keyword>
<feature type="domain" description="4Fe-4S ferredoxin-type" evidence="5">
    <location>
        <begin position="446"/>
        <end position="476"/>
    </location>
</feature>
<evidence type="ECO:0000256" key="1">
    <source>
        <dbReference type="ARBA" id="ARBA00022485"/>
    </source>
</evidence>
<comment type="caution">
    <text evidence="6">The sequence shown here is derived from an EMBL/GenBank/DDBJ whole genome shotgun (WGS) entry which is preliminary data.</text>
</comment>
<evidence type="ECO:0000256" key="2">
    <source>
        <dbReference type="ARBA" id="ARBA00022723"/>
    </source>
</evidence>
<keyword evidence="1" id="KW-0004">4Fe-4S</keyword>
<protein>
    <submittedName>
        <fullName evidence="6">4Fe-4S binding protein</fullName>
    </submittedName>
</protein>
<dbReference type="PROSITE" id="PS51379">
    <property type="entry name" value="4FE4S_FER_2"/>
    <property type="match status" value="3"/>
</dbReference>
<evidence type="ECO:0000256" key="3">
    <source>
        <dbReference type="ARBA" id="ARBA00023004"/>
    </source>
</evidence>
<dbReference type="AlphaFoldDB" id="A0AAW3ZX99"/>
<dbReference type="InterPro" id="IPR017900">
    <property type="entry name" value="4Fe4S_Fe_S_CS"/>
</dbReference>
<dbReference type="PROSITE" id="PS00198">
    <property type="entry name" value="4FE4S_FER_1"/>
    <property type="match status" value="1"/>
</dbReference>
<sequence length="558" mass="62530">MKEFGFYNQTDESIMLNEQIEITKDENAHFLVANSSRLNADIIAPEIDFYIKNSTDSVLDKAKNTLMLYEARATCFDMAKDIDYDKKVGKNVIIVSNAGREALANKLRQNDFKVIELAHFEIKFVYGAVGELNAIVLKEEGEFDIECDFFLVENARDYMLKQSGCMEISGKNDDEILDFLTSHTPNYPYKSFINYDSSICQYHERRSEICAKCADACPTVAILKEDEKKHLVFSHIDCTNCGECVSICPSGAIDYSVMPRMAFIELARMYKGKIPLIIPRSMLLENLNISLPQNVVPFAVEADKFLSHTHLLTLLQESGANLIIYSNVRSRALNSAVDMLNQIYELKFKEKAVYVAKNQDELKSALEKAKFIQGSEQSVSEYALAKREIFANRLQALVGEDTLGTVYADDAIEYGAVEINRDTCTLCLSCVGACNVNALIADKSDNSIKFNPSICTACGYCEVSCAEKDTIVLKRGKIELAPKTFEYSELAKDELFKCVECGKEFATKKAVEKIAALMTPRFANQPDKIKTLYCCSDCKAKVMIKAQIAAAHEGKIYE</sequence>
<evidence type="ECO:0000313" key="7">
    <source>
        <dbReference type="Proteomes" id="UP000650616"/>
    </source>
</evidence>
<feature type="domain" description="4Fe-4S ferredoxin-type" evidence="5">
    <location>
        <begin position="415"/>
        <end position="444"/>
    </location>
</feature>
<keyword evidence="7" id="KW-1185">Reference proteome</keyword>
<dbReference type="Proteomes" id="UP000650616">
    <property type="component" value="Unassembled WGS sequence"/>
</dbReference>
<dbReference type="EMBL" id="LIWG01000003">
    <property type="protein sequence ID" value="MBE3607856.1"/>
    <property type="molecule type" value="Genomic_DNA"/>
</dbReference>
<dbReference type="Gene3D" id="3.30.70.20">
    <property type="match status" value="2"/>
</dbReference>
<dbReference type="InterPro" id="IPR017896">
    <property type="entry name" value="4Fe4S_Fe-S-bd"/>
</dbReference>
<dbReference type="GO" id="GO:0046872">
    <property type="term" value="F:metal ion binding"/>
    <property type="evidence" value="ECO:0007669"/>
    <property type="project" value="UniProtKB-KW"/>
</dbReference>
<dbReference type="PANTHER" id="PTHR24960:SF79">
    <property type="entry name" value="PHOTOSYSTEM I IRON-SULFUR CENTER"/>
    <property type="match status" value="1"/>
</dbReference>
<dbReference type="InterPro" id="IPR050157">
    <property type="entry name" value="PSI_iron-sulfur_center"/>
</dbReference>
<dbReference type="RefSeq" id="WP_170015875.1">
    <property type="nucleotide sequence ID" value="NZ_CP012545.1"/>
</dbReference>
<keyword evidence="2" id="KW-0479">Metal-binding</keyword>
<dbReference type="SUPFAM" id="SSF54862">
    <property type="entry name" value="4Fe-4S ferredoxins"/>
    <property type="match status" value="1"/>
</dbReference>